<dbReference type="EMBL" id="FMZO01000001">
    <property type="protein sequence ID" value="SDC13048.1"/>
    <property type="molecule type" value="Genomic_DNA"/>
</dbReference>
<accession>A0A1G6J2M4</accession>
<reference evidence="2" key="1">
    <citation type="submission" date="2016-10" db="EMBL/GenBank/DDBJ databases">
        <authorList>
            <person name="Varghese N."/>
            <person name="Submissions S."/>
        </authorList>
    </citation>
    <scope>NUCLEOTIDE SEQUENCE [LARGE SCALE GENOMIC DNA]</scope>
    <source>
        <strain evidence="2">DSM 25811 / CCM 8410 / LMG 26954 / E90</strain>
    </source>
</reference>
<keyword evidence="2" id="KW-1185">Reference proteome</keyword>
<name>A0A1G6J2M4_NIADE</name>
<evidence type="ECO:0000313" key="2">
    <source>
        <dbReference type="Proteomes" id="UP000198757"/>
    </source>
</evidence>
<dbReference type="Proteomes" id="UP000198757">
    <property type="component" value="Unassembled WGS sequence"/>
</dbReference>
<organism evidence="1 2">
    <name type="scientific">Niabella drilacis (strain DSM 25811 / CCM 8410 / CCUG 62505 / LMG 26954 / E90)</name>
    <dbReference type="NCBI Taxonomy" id="1285928"/>
    <lineage>
        <taxon>Bacteria</taxon>
        <taxon>Pseudomonadati</taxon>
        <taxon>Bacteroidota</taxon>
        <taxon>Chitinophagia</taxon>
        <taxon>Chitinophagales</taxon>
        <taxon>Chitinophagaceae</taxon>
        <taxon>Niabella</taxon>
    </lineage>
</organism>
<sequence length="162" mass="18607">MYVISGFDGRPLNLDKIQYLPDDLLEYNKKQLQTMADAALQDYQHIIKSDKLDLNVLAAVDKYYDRKRIAEIISKSDPTDFSNDYVIEVCEFGATLGHLFNQVDGYGWLYSHPYFHSIIVHKDTGFGITVFDWAIKKFSEYGVDDGFAAKFKMALESVKQAR</sequence>
<dbReference type="AlphaFoldDB" id="A0A1G6J2M4"/>
<protein>
    <submittedName>
        <fullName evidence="1">Uncharacterized protein</fullName>
    </submittedName>
</protein>
<evidence type="ECO:0000313" key="1">
    <source>
        <dbReference type="EMBL" id="SDC13048.1"/>
    </source>
</evidence>
<proteinExistence type="predicted"/>
<gene>
    <name evidence="1" type="ORF">SAMN04487894_101403</name>
</gene>
<dbReference type="RefSeq" id="WP_143019633.1">
    <property type="nucleotide sequence ID" value="NZ_FMZO01000001.1"/>
</dbReference>
<dbReference type="OrthoDB" id="664931at2"/>